<dbReference type="EMBL" id="SNWM01000001">
    <property type="protein sequence ID" value="TDO23757.1"/>
    <property type="molecule type" value="Genomic_DNA"/>
</dbReference>
<proteinExistence type="predicted"/>
<accession>A0A4R6INL7</accession>
<feature type="transmembrane region" description="Helical" evidence="1">
    <location>
        <begin position="26"/>
        <end position="45"/>
    </location>
</feature>
<dbReference type="Proteomes" id="UP000295499">
    <property type="component" value="Unassembled WGS sequence"/>
</dbReference>
<reference evidence="2 3" key="1">
    <citation type="submission" date="2019-03" db="EMBL/GenBank/DDBJ databases">
        <title>Genomic Encyclopedia of Archaeal and Bacterial Type Strains, Phase II (KMG-II): from individual species to whole genera.</title>
        <authorList>
            <person name="Goeker M."/>
        </authorList>
    </citation>
    <scope>NUCLEOTIDE SEQUENCE [LARGE SCALE GENOMIC DNA]</scope>
    <source>
        <strain evidence="2 3">DSM 19034</strain>
    </source>
</reference>
<protein>
    <submittedName>
        <fullName evidence="2">Uncharacterized protein</fullName>
    </submittedName>
</protein>
<keyword evidence="1" id="KW-1133">Transmembrane helix</keyword>
<dbReference type="OrthoDB" id="9873416at2"/>
<keyword evidence="1" id="KW-0472">Membrane</keyword>
<sequence length="145" mass="16426">MKSKEDKDLIVKSEGTFVFRGKKIKYALLENGYAIIAVTSLLMLLRAKEKDFNDFPSFRRFKSQNKWNNGLYLDEVIEILISIISGNESEDLIKSAKDLLTDLSLNALKSFTGEEDIIVDEEPKQEPTFNQLLGALMKVPPPKKG</sequence>
<keyword evidence="3" id="KW-1185">Reference proteome</keyword>
<dbReference type="AlphaFoldDB" id="A0A4R6INL7"/>
<comment type="caution">
    <text evidence="2">The sequence shown here is derived from an EMBL/GenBank/DDBJ whole genome shotgun (WGS) entry which is preliminary data.</text>
</comment>
<organism evidence="2 3">
    <name type="scientific">Pedobacter duraquae</name>
    <dbReference type="NCBI Taxonomy" id="425511"/>
    <lineage>
        <taxon>Bacteria</taxon>
        <taxon>Pseudomonadati</taxon>
        <taxon>Bacteroidota</taxon>
        <taxon>Sphingobacteriia</taxon>
        <taxon>Sphingobacteriales</taxon>
        <taxon>Sphingobacteriaceae</taxon>
        <taxon>Pedobacter</taxon>
    </lineage>
</organism>
<dbReference type="RefSeq" id="WP_133551306.1">
    <property type="nucleotide sequence ID" value="NZ_SNWM01000001.1"/>
</dbReference>
<name>A0A4R6INL7_9SPHI</name>
<evidence type="ECO:0000256" key="1">
    <source>
        <dbReference type="SAM" id="Phobius"/>
    </source>
</evidence>
<evidence type="ECO:0000313" key="2">
    <source>
        <dbReference type="EMBL" id="TDO23757.1"/>
    </source>
</evidence>
<gene>
    <name evidence="2" type="ORF">CLV32_0042</name>
</gene>
<evidence type="ECO:0000313" key="3">
    <source>
        <dbReference type="Proteomes" id="UP000295499"/>
    </source>
</evidence>
<keyword evidence="1" id="KW-0812">Transmembrane</keyword>